<dbReference type="RefSeq" id="WP_150371283.1">
    <property type="nucleotide sequence ID" value="NZ_CP044065.1"/>
</dbReference>
<comment type="pathway">
    <text evidence="1">Carbohydrate metabolism; tricarboxylic acid cycle; isocitrate from oxaloacetate: step 1/2.</text>
</comment>
<dbReference type="GO" id="GO:0005829">
    <property type="term" value="C:cytosol"/>
    <property type="evidence" value="ECO:0007669"/>
    <property type="project" value="TreeGrafter"/>
</dbReference>
<dbReference type="Proteomes" id="UP000322822">
    <property type="component" value="Chromosome 1"/>
</dbReference>
<dbReference type="EC" id="2.3.3.16" evidence="3"/>
<reference evidence="5 6" key="1">
    <citation type="submission" date="2019-09" db="EMBL/GenBank/DDBJ databases">
        <title>FDA dAtabase for Regulatory Grade micrObial Sequences (FDA-ARGOS): Supporting development and validation of Infectious Disease Dx tests.</title>
        <authorList>
            <person name="Sciortino C."/>
            <person name="Tallon L."/>
            <person name="Sadzewicz L."/>
            <person name="Vavikolanu K."/>
            <person name="Mehta A."/>
            <person name="Aluvathingal J."/>
            <person name="Nadendla S."/>
            <person name="Nandy P."/>
            <person name="Geyer C."/>
            <person name="Yan Y."/>
            <person name="Sichtig H."/>
        </authorList>
    </citation>
    <scope>NUCLEOTIDE SEQUENCE [LARGE SCALE GENOMIC DNA]</scope>
    <source>
        <strain evidence="5 6">FDAARGOS_664</strain>
    </source>
</reference>
<proteinExistence type="inferred from homology"/>
<dbReference type="CDD" id="cd06100">
    <property type="entry name" value="CCL_ACL-C"/>
    <property type="match status" value="1"/>
</dbReference>
<dbReference type="GO" id="GO:0036440">
    <property type="term" value="F:citrate synthase activity"/>
    <property type="evidence" value="ECO:0007669"/>
    <property type="project" value="UniProtKB-EC"/>
</dbReference>
<dbReference type="InterPro" id="IPR002020">
    <property type="entry name" value="Citrate_synthase"/>
</dbReference>
<dbReference type="InterPro" id="IPR036969">
    <property type="entry name" value="Citrate_synthase_sf"/>
</dbReference>
<name>A0A5P2H189_9BURK</name>
<dbReference type="AlphaFoldDB" id="A0A5P2H189"/>
<dbReference type="InterPro" id="IPR016143">
    <property type="entry name" value="Citrate_synth-like_sm_a-sub"/>
</dbReference>
<organism evidence="5 6">
    <name type="scientific">Cupriavidus pauculus</name>
    <dbReference type="NCBI Taxonomy" id="82633"/>
    <lineage>
        <taxon>Bacteria</taxon>
        <taxon>Pseudomonadati</taxon>
        <taxon>Pseudomonadota</taxon>
        <taxon>Betaproteobacteria</taxon>
        <taxon>Burkholderiales</taxon>
        <taxon>Burkholderiaceae</taxon>
        <taxon>Cupriavidus</taxon>
    </lineage>
</organism>
<protein>
    <recommendedName>
        <fullName evidence="3">citrate synthase (unknown stereospecificity)</fullName>
        <ecNumber evidence="3">2.3.3.16</ecNumber>
    </recommendedName>
</protein>
<dbReference type="PANTHER" id="PTHR11739:SF4">
    <property type="entry name" value="CITRATE SYNTHASE, PEROXISOMAL"/>
    <property type="match status" value="1"/>
</dbReference>
<dbReference type="PANTHER" id="PTHR11739">
    <property type="entry name" value="CITRATE SYNTHASE"/>
    <property type="match status" value="1"/>
</dbReference>
<evidence type="ECO:0000313" key="6">
    <source>
        <dbReference type="Proteomes" id="UP000322822"/>
    </source>
</evidence>
<sequence>MRIGRQDDPHTAICMADADHITIRGKDLCDDLIGRIGFADFYVFLLTGSTPTAAQSRLVNAALVAIAEHGLTPTVLAARMTYDADPAALQGAVAAGILGAGTVVMGTSELCGRFLHEIVSAHAASGDTLDAVAQRALAARKAAGQTVPGYGHPLHAGGDPRTARLLALAEELQVRGPYLDALFAVERLIPSVYGRQLPINASGSIPAVLLQAGFPVGALKGIPILARTAGLLAHLYEESARPIGFLMADRADRSIAYDGPAR</sequence>
<keyword evidence="5" id="KW-0456">Lyase</keyword>
<dbReference type="InterPro" id="IPR016142">
    <property type="entry name" value="Citrate_synth-like_lrg_a-sub"/>
</dbReference>
<dbReference type="SUPFAM" id="SSF48256">
    <property type="entry name" value="Citrate synthase"/>
    <property type="match status" value="1"/>
</dbReference>
<dbReference type="OrthoDB" id="3284791at2"/>
<accession>A0A5P2H189</accession>
<comment type="similarity">
    <text evidence="2">Belongs to the citrate synthase family.</text>
</comment>
<evidence type="ECO:0000256" key="2">
    <source>
        <dbReference type="ARBA" id="ARBA00010566"/>
    </source>
</evidence>
<evidence type="ECO:0000256" key="1">
    <source>
        <dbReference type="ARBA" id="ARBA00004751"/>
    </source>
</evidence>
<evidence type="ECO:0000256" key="3">
    <source>
        <dbReference type="ARBA" id="ARBA00012972"/>
    </source>
</evidence>
<dbReference type="GO" id="GO:0006099">
    <property type="term" value="P:tricarboxylic acid cycle"/>
    <property type="evidence" value="ECO:0007669"/>
    <property type="project" value="UniProtKB-UniPathway"/>
</dbReference>
<keyword evidence="4" id="KW-0808">Transferase</keyword>
<gene>
    <name evidence="5" type="ORF">FOB72_03675</name>
</gene>
<evidence type="ECO:0000313" key="5">
    <source>
        <dbReference type="EMBL" id="QET01223.1"/>
    </source>
</evidence>
<dbReference type="UniPathway" id="UPA00223">
    <property type="reaction ID" value="UER00717"/>
</dbReference>
<dbReference type="Gene3D" id="1.10.580.10">
    <property type="entry name" value="Citrate Synthase, domain 1"/>
    <property type="match status" value="1"/>
</dbReference>
<dbReference type="GO" id="GO:0016829">
    <property type="term" value="F:lyase activity"/>
    <property type="evidence" value="ECO:0007669"/>
    <property type="project" value="UniProtKB-KW"/>
</dbReference>
<dbReference type="GO" id="GO:0005975">
    <property type="term" value="P:carbohydrate metabolic process"/>
    <property type="evidence" value="ECO:0007669"/>
    <property type="project" value="TreeGrafter"/>
</dbReference>
<evidence type="ECO:0000256" key="4">
    <source>
        <dbReference type="ARBA" id="ARBA00022679"/>
    </source>
</evidence>
<dbReference type="Gene3D" id="1.10.230.10">
    <property type="entry name" value="Cytochrome P450-Terp, domain 2"/>
    <property type="match status" value="1"/>
</dbReference>
<dbReference type="Pfam" id="PF00285">
    <property type="entry name" value="Citrate_synt"/>
    <property type="match status" value="1"/>
</dbReference>
<dbReference type="NCBIfam" id="NF004868">
    <property type="entry name" value="PRK06224.1-5"/>
    <property type="match status" value="1"/>
</dbReference>
<dbReference type="EMBL" id="CP044065">
    <property type="protein sequence ID" value="QET01223.1"/>
    <property type="molecule type" value="Genomic_DNA"/>
</dbReference>